<feature type="compositionally biased region" description="Low complexity" evidence="1">
    <location>
        <begin position="71"/>
        <end position="80"/>
    </location>
</feature>
<feature type="compositionally biased region" description="Gly residues" evidence="1">
    <location>
        <begin position="332"/>
        <end position="343"/>
    </location>
</feature>
<feature type="domain" description="DUF11" evidence="3">
    <location>
        <begin position="521"/>
        <end position="629"/>
    </location>
</feature>
<dbReference type="AlphaFoldDB" id="A0A1G2MPJ1"/>
<feature type="compositionally biased region" description="Polar residues" evidence="1">
    <location>
        <begin position="41"/>
        <end position="55"/>
    </location>
</feature>
<gene>
    <name evidence="4" type="ORF">A3D56_00935</name>
</gene>
<reference evidence="4 5" key="1">
    <citation type="journal article" date="2016" name="Nat. Commun.">
        <title>Thousands of microbial genomes shed light on interconnected biogeochemical processes in an aquifer system.</title>
        <authorList>
            <person name="Anantharaman K."/>
            <person name="Brown C.T."/>
            <person name="Hug L.A."/>
            <person name="Sharon I."/>
            <person name="Castelle C.J."/>
            <person name="Probst A.J."/>
            <person name="Thomas B.C."/>
            <person name="Singh A."/>
            <person name="Wilkins M.J."/>
            <person name="Karaoz U."/>
            <person name="Brodie E.L."/>
            <person name="Williams K.H."/>
            <person name="Hubbard S.S."/>
            <person name="Banfield J.F."/>
        </authorList>
    </citation>
    <scope>NUCLEOTIDE SEQUENCE [LARGE SCALE GENOMIC DNA]</scope>
</reference>
<feature type="region of interest" description="Disordered" evidence="1">
    <location>
        <begin position="124"/>
        <end position="144"/>
    </location>
</feature>
<dbReference type="Pfam" id="PF01345">
    <property type="entry name" value="DUF11"/>
    <property type="match status" value="1"/>
</dbReference>
<protein>
    <recommendedName>
        <fullName evidence="3">DUF11 domain-containing protein</fullName>
    </recommendedName>
</protein>
<dbReference type="Proteomes" id="UP000177943">
    <property type="component" value="Unassembled WGS sequence"/>
</dbReference>
<evidence type="ECO:0000313" key="4">
    <source>
        <dbReference type="EMBL" id="OHA25805.1"/>
    </source>
</evidence>
<feature type="chain" id="PRO_5009583690" description="DUF11 domain-containing protein" evidence="2">
    <location>
        <begin position="29"/>
        <end position="887"/>
    </location>
</feature>
<proteinExistence type="predicted"/>
<evidence type="ECO:0000256" key="2">
    <source>
        <dbReference type="SAM" id="SignalP"/>
    </source>
</evidence>
<accession>A0A1G2MPJ1</accession>
<dbReference type="EMBL" id="MHRP01000043">
    <property type="protein sequence ID" value="OHA25805.1"/>
    <property type="molecule type" value="Genomic_DNA"/>
</dbReference>
<feature type="signal peptide" evidence="2">
    <location>
        <begin position="1"/>
        <end position="28"/>
    </location>
</feature>
<feature type="compositionally biased region" description="Low complexity" evidence="1">
    <location>
        <begin position="99"/>
        <end position="108"/>
    </location>
</feature>
<feature type="region of interest" description="Disordered" evidence="1">
    <location>
        <begin position="30"/>
        <end position="55"/>
    </location>
</feature>
<comment type="caution">
    <text evidence="4">The sequence shown here is derived from an EMBL/GenBank/DDBJ whole genome shotgun (WGS) entry which is preliminary data.</text>
</comment>
<evidence type="ECO:0000256" key="1">
    <source>
        <dbReference type="SAM" id="MobiDB-lite"/>
    </source>
</evidence>
<dbReference type="InterPro" id="IPR001434">
    <property type="entry name" value="OmcB-like_DUF11"/>
</dbReference>
<feature type="compositionally biased region" description="Polar residues" evidence="1">
    <location>
        <begin position="81"/>
        <end position="98"/>
    </location>
</feature>
<feature type="region of interest" description="Disordered" evidence="1">
    <location>
        <begin position="71"/>
        <end position="108"/>
    </location>
</feature>
<feature type="region of interest" description="Disordered" evidence="1">
    <location>
        <begin position="321"/>
        <end position="346"/>
    </location>
</feature>
<organism evidence="4 5">
    <name type="scientific">Candidatus Taylorbacteria bacterium RIFCSPHIGHO2_02_FULL_45_35</name>
    <dbReference type="NCBI Taxonomy" id="1802311"/>
    <lineage>
        <taxon>Bacteria</taxon>
        <taxon>Candidatus Tayloriibacteriota</taxon>
    </lineage>
</organism>
<evidence type="ECO:0000259" key="3">
    <source>
        <dbReference type="Pfam" id="PF01345"/>
    </source>
</evidence>
<evidence type="ECO:0000313" key="5">
    <source>
        <dbReference type="Proteomes" id="UP000177943"/>
    </source>
</evidence>
<name>A0A1G2MPJ1_9BACT</name>
<sequence>MKNFKKKLSGILMFSMLLATTPASFVFAEDPTSSASTTTSPVENSSSPSGDATITTGDAVSVTDAVNVVNTTATNPSTTPEQTSGESLPASEQGQAQNSESSATTTPTTVSADILNEAEVLNNASGTASTGDNSATSNSGDATVSTGNAVSTVNIANVVNTTIFNSQGFILLLNGLFGEVGTIDTRPLMSGNSNPTIPCGGNCAFFPSSVNLNSSSTASVTNNIIARASTGSNGAEGDNAFIDTGEAFAGVNLVNIANTNITNSSYMVVAFNNLGDWGGDLVLPGKEYWSKFFNPAAPSLNQNSNGGGSSVSVGSENSANVENGVGVVSDTGGNGAETEGGGASIHTGEAVSSSNVVNSVNKNFFGSDSFLVVFRVFGNWTGNVFSAPPGMSWQETEEGLQIMYDEDTANQQISGGTDGSESNNSDSGASISVTNKNDASIKNNVTVYALTGANKAKGDSGAAVATGDAYAAANIVNLANTNIFGRNWILAVFNIFGNWSGNVAFGRPDLWVGTEIMAKPEGVEPGSSVDYKFTIANRGDADASNVILENRFNSRLVSFRGFQAGSTLAGTDPDRFDLGGIPAGAVKEFTYSAQISRDAQYGNTNVANQARVYSYEPDGDTADNADYASLLVHSNILAQDGVTVNFTPEAALSVKKLNNAPFGVNASSTVGYTITIENRGGPAYHAVLEDVLKNEAGEVVGQENFDLGTILPDEEITVNYGTFFNPDAPPGRYTNFAQVKAVGRSPILNPFYGNNADSNIATSSIIILAPDQIPEIPIIVEPPEEIEEAPAITTIDRIIKPPVVEVTNENDLKNLNSNFPPLTPTFPVDFGGPNQLFGGGGGTAIVVTTKPIPLPRGMDLAALILALVGISLNRFYSGGFRNSFASF</sequence>
<feature type="region of interest" description="Disordered" evidence="1">
    <location>
        <begin position="410"/>
        <end position="433"/>
    </location>
</feature>
<keyword evidence="2" id="KW-0732">Signal</keyword>